<dbReference type="GO" id="GO:0016192">
    <property type="term" value="P:vesicle-mediated transport"/>
    <property type="evidence" value="ECO:0007669"/>
    <property type="project" value="InterPro"/>
</dbReference>
<sequence length="938" mass="104031">MYFMRPLPELVESILADFRTATALQHRQVHFCFTKPVEQSLLSRLTEAPHLAPRVRSFVEVPLNFVLVQDRGFHFDIPEAITGLFPVPDSQLVSDVVQKLVDVCRCLQTTSPSIRCQSDLCHTIGERVLRELNMHKAPNTPSQPCQLLILERSLDMAAALVHEYSYEACVFDLLDGNMFDADRNVVTLKTSSGESKDKNKEMLLEDPLWEELKYMHIEAARSHVEAKVDDVKRHNVQNSTAISTSAMLEQLRAAPEMRDAVDRMSLHLAMIMQIHSRLSHEQILEPLHLGLLEQDIACGIDRNGKDVKIVNLQQTLLKIFTDRPELPSEMKLRLLMVFFACVANIPEANRSKLMDAAKLDAEDHQVLIGMLRTRLMEVPESQRLKQGTGCAHRVTKQQAVGWVRNRAAVFPLQLLGFEVDVINSVQFSCHTGYPVLAGQRVSGDDLRALVQGLSQNEALDHSFLLTGYIGAVSFLQEILTLRQMLPKDCCYVCDPVMGDNGHLYVPEELVAVYRSDVLQHVSILTPNQFEAELLTERKITNIQEAIDACNLLHSKGPRVVVLTTLDVPEATRGGESVAMLLSCQGSRKWLLRVPWIGGGPFTGTGDLTAAMILAYMHKVPHELPLALEKAAAVLQGVLRNTVSCKTARTIQGKRVSPELSLVESKSVIESPTIVHHCQLVESLGIAGVLFDEETLDDESNKMLQLMKSSGLKVGIISKKDTARFPDVETRTFSDSPQTALADQIKQWGVEASAVLIVAASMSFIRCSGSLTVALLKPRGCNGGYNGDAQDTAALAAEAEGRFELSRFEPRLKEVLEQLAEDRLSLEDFGLCQSTANDFGLREAGYGDVLGPAIQAKDDWSFASVTGSVEAERTEVSHRIVVFVLGGFTHSELRVAKEVQEKLPRGTEVIMGGTSLLTPKRLIRALRPEIIRRMDHESL</sequence>
<evidence type="ECO:0000256" key="6">
    <source>
        <dbReference type="ARBA" id="ARBA00022777"/>
    </source>
</evidence>
<dbReference type="EMBL" id="CAMXCT030000275">
    <property type="protein sequence ID" value="CAL4763804.1"/>
    <property type="molecule type" value="Genomic_DNA"/>
</dbReference>
<evidence type="ECO:0000313" key="10">
    <source>
        <dbReference type="EMBL" id="CAL1129867.1"/>
    </source>
</evidence>
<accession>A0A9P1FJQ5</accession>
<dbReference type="GO" id="GO:0009443">
    <property type="term" value="P:pyridoxal 5'-phosphate salvage"/>
    <property type="evidence" value="ECO:0007669"/>
    <property type="project" value="InterPro"/>
</dbReference>
<dbReference type="Pfam" id="PF08543">
    <property type="entry name" value="Phos_pyr_kin"/>
    <property type="match status" value="1"/>
</dbReference>
<keyword evidence="6 11" id="KW-0418">Kinase</keyword>
<dbReference type="InterPro" id="IPR043154">
    <property type="entry name" value="Sec-1-like_dom1"/>
</dbReference>
<reference evidence="9" key="1">
    <citation type="submission" date="2022-10" db="EMBL/GenBank/DDBJ databases">
        <authorList>
            <person name="Chen Y."/>
            <person name="Dougan E. K."/>
            <person name="Chan C."/>
            <person name="Rhodes N."/>
            <person name="Thang M."/>
        </authorList>
    </citation>
    <scope>NUCLEOTIDE SEQUENCE</scope>
</reference>
<dbReference type="GO" id="GO:0008478">
    <property type="term" value="F:pyridoxal kinase activity"/>
    <property type="evidence" value="ECO:0007669"/>
    <property type="project" value="UniProtKB-EC"/>
</dbReference>
<dbReference type="Pfam" id="PF00995">
    <property type="entry name" value="Sec1"/>
    <property type="match status" value="2"/>
</dbReference>
<dbReference type="InterPro" id="IPR029056">
    <property type="entry name" value="Ribokinase-like"/>
</dbReference>
<name>A0A9P1FJQ5_9DINO</name>
<dbReference type="GO" id="GO:0005829">
    <property type="term" value="C:cytosol"/>
    <property type="evidence" value="ECO:0007669"/>
    <property type="project" value="TreeGrafter"/>
</dbReference>
<dbReference type="Proteomes" id="UP001152797">
    <property type="component" value="Unassembled WGS sequence"/>
</dbReference>
<evidence type="ECO:0000313" key="11">
    <source>
        <dbReference type="EMBL" id="CAL4763804.1"/>
    </source>
</evidence>
<dbReference type="Gene3D" id="3.40.1190.20">
    <property type="match status" value="1"/>
</dbReference>
<dbReference type="EC" id="2.7.1.35" evidence="3"/>
<organism evidence="9">
    <name type="scientific">Cladocopium goreaui</name>
    <dbReference type="NCBI Taxonomy" id="2562237"/>
    <lineage>
        <taxon>Eukaryota</taxon>
        <taxon>Sar</taxon>
        <taxon>Alveolata</taxon>
        <taxon>Dinophyceae</taxon>
        <taxon>Suessiales</taxon>
        <taxon>Symbiodiniaceae</taxon>
        <taxon>Cladocopium</taxon>
    </lineage>
</organism>
<comment type="similarity">
    <text evidence="1">Belongs to the pyridoxine kinase family.</text>
</comment>
<dbReference type="GO" id="GO:0005524">
    <property type="term" value="F:ATP binding"/>
    <property type="evidence" value="ECO:0007669"/>
    <property type="project" value="UniProtKB-KW"/>
</dbReference>
<dbReference type="InterPro" id="IPR001619">
    <property type="entry name" value="Sec1-like"/>
</dbReference>
<proteinExistence type="inferred from homology"/>
<dbReference type="SUPFAM" id="SSF56815">
    <property type="entry name" value="Sec1/munc18-like (SM) proteins"/>
    <property type="match status" value="2"/>
</dbReference>
<dbReference type="InterPro" id="IPR036045">
    <property type="entry name" value="Sec1-like_sf"/>
</dbReference>
<dbReference type="AlphaFoldDB" id="A0A9P1FJQ5"/>
<evidence type="ECO:0000256" key="4">
    <source>
        <dbReference type="ARBA" id="ARBA00022679"/>
    </source>
</evidence>
<dbReference type="CDD" id="cd01173">
    <property type="entry name" value="pyridoxal_pyridoxamine_kinase"/>
    <property type="match status" value="1"/>
</dbReference>
<protein>
    <recommendedName>
        <fullName evidence="3">pyridoxal kinase</fullName>
        <ecNumber evidence="3">2.7.1.35</ecNumber>
    </recommendedName>
</protein>
<evidence type="ECO:0000256" key="5">
    <source>
        <dbReference type="ARBA" id="ARBA00022741"/>
    </source>
</evidence>
<evidence type="ECO:0000256" key="1">
    <source>
        <dbReference type="ARBA" id="ARBA00008805"/>
    </source>
</evidence>
<evidence type="ECO:0000256" key="7">
    <source>
        <dbReference type="ARBA" id="ARBA00022840"/>
    </source>
</evidence>
<dbReference type="OrthoDB" id="3689at2759"/>
<dbReference type="EMBL" id="CAMXCT020000275">
    <property type="protein sequence ID" value="CAL1129867.1"/>
    <property type="molecule type" value="Genomic_DNA"/>
</dbReference>
<evidence type="ECO:0000256" key="3">
    <source>
        <dbReference type="ARBA" id="ARBA00012104"/>
    </source>
</evidence>
<dbReference type="NCBIfam" id="TIGR00687">
    <property type="entry name" value="pyridox_kin"/>
    <property type="match status" value="1"/>
</dbReference>
<keyword evidence="12" id="KW-1185">Reference proteome</keyword>
<dbReference type="InterPro" id="IPR013749">
    <property type="entry name" value="PM/HMP-P_kinase-1"/>
</dbReference>
<dbReference type="Gene3D" id="3.40.50.1910">
    <property type="match status" value="2"/>
</dbReference>
<comment type="caution">
    <text evidence="9">The sequence shown here is derived from an EMBL/GenBank/DDBJ whole genome shotgun (WGS) entry which is preliminary data.</text>
</comment>
<feature type="domain" description="Pyridoxamine kinase/Phosphomethylpyrimidine kinase" evidence="8">
    <location>
        <begin position="470"/>
        <end position="645"/>
    </location>
</feature>
<evidence type="ECO:0000259" key="8">
    <source>
        <dbReference type="Pfam" id="PF08543"/>
    </source>
</evidence>
<evidence type="ECO:0000313" key="9">
    <source>
        <dbReference type="EMBL" id="CAI3976492.1"/>
    </source>
</evidence>
<dbReference type="InterPro" id="IPR027482">
    <property type="entry name" value="Sec1-like_dom2"/>
</dbReference>
<dbReference type="InterPro" id="IPR004625">
    <property type="entry name" value="PyrdxlKinase"/>
</dbReference>
<reference evidence="10" key="2">
    <citation type="submission" date="2024-04" db="EMBL/GenBank/DDBJ databases">
        <authorList>
            <person name="Chen Y."/>
            <person name="Shah S."/>
            <person name="Dougan E. K."/>
            <person name="Thang M."/>
            <person name="Chan C."/>
        </authorList>
    </citation>
    <scope>NUCLEOTIDE SEQUENCE [LARGE SCALE GENOMIC DNA]</scope>
</reference>
<comment type="similarity">
    <text evidence="2">Belongs to the STXBP/unc-18/SEC1 family.</text>
</comment>
<dbReference type="PANTHER" id="PTHR10534">
    <property type="entry name" value="PYRIDOXAL KINASE"/>
    <property type="match status" value="1"/>
</dbReference>
<dbReference type="Gene3D" id="3.40.50.2060">
    <property type="match status" value="1"/>
</dbReference>
<keyword evidence="7" id="KW-0067">ATP-binding</keyword>
<evidence type="ECO:0000256" key="2">
    <source>
        <dbReference type="ARBA" id="ARBA00009884"/>
    </source>
</evidence>
<keyword evidence="4" id="KW-0808">Transferase</keyword>
<dbReference type="InterPro" id="IPR043127">
    <property type="entry name" value="Sec-1-like_dom3a"/>
</dbReference>
<keyword evidence="5" id="KW-0547">Nucleotide-binding</keyword>
<gene>
    <name evidence="9" type="ORF">C1SCF055_LOCUS4705</name>
</gene>
<dbReference type="Gene3D" id="3.90.830.10">
    <property type="entry name" value="Syntaxin Binding Protein 1, Chain A, domain 2"/>
    <property type="match status" value="1"/>
</dbReference>
<dbReference type="Gene3D" id="1.25.40.60">
    <property type="match status" value="1"/>
</dbReference>
<dbReference type="SUPFAM" id="SSF53613">
    <property type="entry name" value="Ribokinase-like"/>
    <property type="match status" value="1"/>
</dbReference>
<evidence type="ECO:0000313" key="12">
    <source>
        <dbReference type="Proteomes" id="UP001152797"/>
    </source>
</evidence>
<dbReference type="EMBL" id="CAMXCT010000275">
    <property type="protein sequence ID" value="CAI3976492.1"/>
    <property type="molecule type" value="Genomic_DNA"/>
</dbReference>
<dbReference type="PANTHER" id="PTHR10534:SF2">
    <property type="entry name" value="PYRIDOXAL KINASE"/>
    <property type="match status" value="1"/>
</dbReference>